<dbReference type="AlphaFoldDB" id="A0A1J4L1L3"/>
<dbReference type="RefSeq" id="XP_068370551.1">
    <property type="nucleotide sequence ID" value="XM_068496597.1"/>
</dbReference>
<dbReference type="GeneID" id="94831301"/>
<keyword evidence="2" id="KW-1185">Reference proteome</keyword>
<dbReference type="VEuPathDB" id="TrichDB:TRFO_12371"/>
<evidence type="ECO:0000313" key="1">
    <source>
        <dbReference type="EMBL" id="OHT17415.1"/>
    </source>
</evidence>
<evidence type="ECO:0000313" key="2">
    <source>
        <dbReference type="Proteomes" id="UP000179807"/>
    </source>
</evidence>
<proteinExistence type="predicted"/>
<comment type="caution">
    <text evidence="1">The sequence shown here is derived from an EMBL/GenBank/DDBJ whole genome shotgun (WGS) entry which is preliminary data.</text>
</comment>
<protein>
    <recommendedName>
        <fullName evidence="3">Ribosome control protein 1 domain-containing protein</fullName>
    </recommendedName>
</protein>
<reference evidence="1" key="1">
    <citation type="submission" date="2016-10" db="EMBL/GenBank/DDBJ databases">
        <authorList>
            <person name="Benchimol M."/>
            <person name="Almeida L.G."/>
            <person name="Vasconcelos A.T."/>
            <person name="Perreira-Neves A."/>
            <person name="Rosa I.A."/>
            <person name="Tasca T."/>
            <person name="Bogo M.R."/>
            <person name="de Souza W."/>
        </authorList>
    </citation>
    <scope>NUCLEOTIDE SEQUENCE [LARGE SCALE GENOMIC DNA]</scope>
    <source>
        <strain evidence="1">K</strain>
    </source>
</reference>
<evidence type="ECO:0008006" key="3">
    <source>
        <dbReference type="Google" id="ProtNLM"/>
    </source>
</evidence>
<sequence length="673" mass="75192">MYVSGLEKLDFSYQAEIISFSKSHCGKYLGVLFRNALQIRSLTQINLPLIDSYLRDDASLRAGGFNHWIQWINSNNLVIGTQTGHLLFLYLDQNGKIIETNAIILGKIITAHSSVFGALVLATSGPNLHFISPQGDILSSLSFPLSVPVIIRQIDISDPLAVLTFSDGAAAQITLKQSDIIEQKPVSISFLPVPEISSASIGINKSCIALQTFKGSLIRISKSQEITYICDDCSLYQTTRDFLYFISLAANGTISIWSSKTGQLSKTQLDFPFLAEATNPSLITSEIDINGLRFFCATSSEAYVITFSVIDNLSPSLLFHTPTHVIIPTTNVTIAVPDDMNEIGYPLHSVAYSADQKKTAIAGRRCFAIYSENTAKWHLVKDEVNLCRALWYHHPFFLSVVFDYETPVYKLLLLSAEDFSVIDAGLLEGIFIGFDNNETHFLVATSHSISIFEITKAPKIILVKRYVSEHSFDQVLLYHNNENVAILTTDKELIELPSNNILIEGVSSATMCREIDMFLVVAHGQQFALYNQELIRIGTPSVLVDGITAYILPKEYKFKEFSLIQGEFLPQVMFHFLDQPEIVEKLLRSFLRTRNISLAVSRALDLAFDANKYDSFNIIFENLGEAKYTLLIIALFNVSPQYQNRIKALLPPVDQLLVKFPNIADQIKGVYSQ</sequence>
<accession>A0A1J4L1L3</accession>
<dbReference type="EMBL" id="MLAK01000003">
    <property type="protein sequence ID" value="OHT17415.1"/>
    <property type="molecule type" value="Genomic_DNA"/>
</dbReference>
<name>A0A1J4L1L3_9EUKA</name>
<dbReference type="Proteomes" id="UP000179807">
    <property type="component" value="Unassembled WGS sequence"/>
</dbReference>
<gene>
    <name evidence="1" type="ORF">TRFO_12371</name>
</gene>
<organism evidence="1 2">
    <name type="scientific">Tritrichomonas foetus</name>
    <dbReference type="NCBI Taxonomy" id="1144522"/>
    <lineage>
        <taxon>Eukaryota</taxon>
        <taxon>Metamonada</taxon>
        <taxon>Parabasalia</taxon>
        <taxon>Tritrichomonadida</taxon>
        <taxon>Tritrichomonadidae</taxon>
        <taxon>Tritrichomonas</taxon>
    </lineage>
</organism>
<dbReference type="OrthoDB" id="10533590at2759"/>